<organism evidence="2 3">
    <name type="scientific">Laccaria amethystina LaAM-08-1</name>
    <dbReference type="NCBI Taxonomy" id="1095629"/>
    <lineage>
        <taxon>Eukaryota</taxon>
        <taxon>Fungi</taxon>
        <taxon>Dikarya</taxon>
        <taxon>Basidiomycota</taxon>
        <taxon>Agaricomycotina</taxon>
        <taxon>Agaricomycetes</taxon>
        <taxon>Agaricomycetidae</taxon>
        <taxon>Agaricales</taxon>
        <taxon>Agaricineae</taxon>
        <taxon>Hydnangiaceae</taxon>
        <taxon>Laccaria</taxon>
    </lineage>
</organism>
<dbReference type="Gene3D" id="3.40.970.10">
    <property type="entry name" value="Ribonuclease H1, N-terminal domain"/>
    <property type="match status" value="1"/>
</dbReference>
<feature type="non-terminal residue" evidence="2">
    <location>
        <position position="75"/>
    </location>
</feature>
<dbReference type="InterPro" id="IPR011320">
    <property type="entry name" value="RNase_H1_N"/>
</dbReference>
<name>A0A0C9WHH1_9AGAR</name>
<dbReference type="Proteomes" id="UP000054477">
    <property type="component" value="Unassembled WGS sequence"/>
</dbReference>
<dbReference type="InterPro" id="IPR037056">
    <property type="entry name" value="RNase_H1_N_sf"/>
</dbReference>
<dbReference type="AlphaFoldDB" id="A0A0C9WHH1"/>
<reference evidence="3" key="2">
    <citation type="submission" date="2015-01" db="EMBL/GenBank/DDBJ databases">
        <title>Evolutionary Origins and Diversification of the Mycorrhizal Mutualists.</title>
        <authorList>
            <consortium name="DOE Joint Genome Institute"/>
            <consortium name="Mycorrhizal Genomics Consortium"/>
            <person name="Kohler A."/>
            <person name="Kuo A."/>
            <person name="Nagy L.G."/>
            <person name="Floudas D."/>
            <person name="Copeland A."/>
            <person name="Barry K.W."/>
            <person name="Cichocki N."/>
            <person name="Veneault-Fourrey C."/>
            <person name="LaButti K."/>
            <person name="Lindquist E.A."/>
            <person name="Lipzen A."/>
            <person name="Lundell T."/>
            <person name="Morin E."/>
            <person name="Murat C."/>
            <person name="Riley R."/>
            <person name="Ohm R."/>
            <person name="Sun H."/>
            <person name="Tunlid A."/>
            <person name="Henrissat B."/>
            <person name="Grigoriev I.V."/>
            <person name="Hibbett D.S."/>
            <person name="Martin F."/>
        </authorList>
    </citation>
    <scope>NUCLEOTIDE SEQUENCE [LARGE SCALE GENOMIC DNA]</scope>
    <source>
        <strain evidence="3">LaAM-08-1</strain>
    </source>
</reference>
<dbReference type="EMBL" id="KN839043">
    <property type="protein sequence ID" value="KIJ91184.1"/>
    <property type="molecule type" value="Genomic_DNA"/>
</dbReference>
<dbReference type="SUPFAM" id="SSF55658">
    <property type="entry name" value="L9 N-domain-like"/>
    <property type="match status" value="1"/>
</dbReference>
<evidence type="ECO:0000259" key="1">
    <source>
        <dbReference type="Pfam" id="PF01693"/>
    </source>
</evidence>
<gene>
    <name evidence="2" type="ORF">K443DRAFT_78882</name>
</gene>
<sequence length="75" mass="8422">KYYVVTIGKCTGIFWEEWDKVTPFICGVSGARHKGFATHEQAAKFYLHAKENGLVSVVRDPGDEEFFGPLPDAMQ</sequence>
<keyword evidence="3" id="KW-1185">Reference proteome</keyword>
<accession>A0A0C9WHH1</accession>
<reference evidence="2 3" key="1">
    <citation type="submission" date="2014-04" db="EMBL/GenBank/DDBJ databases">
        <authorList>
            <consortium name="DOE Joint Genome Institute"/>
            <person name="Kuo A."/>
            <person name="Kohler A."/>
            <person name="Nagy L.G."/>
            <person name="Floudas D."/>
            <person name="Copeland A."/>
            <person name="Barry K.W."/>
            <person name="Cichocki N."/>
            <person name="Veneault-Fourrey C."/>
            <person name="LaButti K."/>
            <person name="Lindquist E.A."/>
            <person name="Lipzen A."/>
            <person name="Lundell T."/>
            <person name="Morin E."/>
            <person name="Murat C."/>
            <person name="Sun H."/>
            <person name="Tunlid A."/>
            <person name="Henrissat B."/>
            <person name="Grigoriev I.V."/>
            <person name="Hibbett D.S."/>
            <person name="Martin F."/>
            <person name="Nordberg H.P."/>
            <person name="Cantor M.N."/>
            <person name="Hua S.X."/>
        </authorList>
    </citation>
    <scope>NUCLEOTIDE SEQUENCE [LARGE SCALE GENOMIC DNA]</scope>
    <source>
        <strain evidence="2 3">LaAM-08-1</strain>
    </source>
</reference>
<protein>
    <recommendedName>
        <fullName evidence="1">Ribonuclease H1 N-terminal domain-containing protein</fullName>
    </recommendedName>
</protein>
<evidence type="ECO:0000313" key="2">
    <source>
        <dbReference type="EMBL" id="KIJ91184.1"/>
    </source>
</evidence>
<dbReference type="HOGENOM" id="CLU_156966_0_0_1"/>
<feature type="domain" description="Ribonuclease H1 N-terminal" evidence="1">
    <location>
        <begin position="1"/>
        <end position="45"/>
    </location>
</feature>
<dbReference type="InterPro" id="IPR009027">
    <property type="entry name" value="Ribosomal_bL9/RNase_H1_N"/>
</dbReference>
<dbReference type="Pfam" id="PF01693">
    <property type="entry name" value="Cauli_VI"/>
    <property type="match status" value="1"/>
</dbReference>
<dbReference type="OrthoDB" id="3270804at2759"/>
<feature type="non-terminal residue" evidence="2">
    <location>
        <position position="1"/>
    </location>
</feature>
<proteinExistence type="predicted"/>
<evidence type="ECO:0000313" key="3">
    <source>
        <dbReference type="Proteomes" id="UP000054477"/>
    </source>
</evidence>